<evidence type="ECO:0000256" key="4">
    <source>
        <dbReference type="SAM" id="Phobius"/>
    </source>
</evidence>
<feature type="transmembrane region" description="Helical" evidence="4">
    <location>
        <begin position="168"/>
        <end position="189"/>
    </location>
</feature>
<keyword evidence="4" id="KW-1133">Transmembrane helix</keyword>
<dbReference type="PANTHER" id="PTHR32089:SF112">
    <property type="entry name" value="LYSOZYME-LIKE PROTEIN-RELATED"/>
    <property type="match status" value="1"/>
</dbReference>
<dbReference type="Proteomes" id="UP000199800">
    <property type="component" value="Unassembled WGS sequence"/>
</dbReference>
<dbReference type="PANTHER" id="PTHR32089">
    <property type="entry name" value="METHYL-ACCEPTING CHEMOTAXIS PROTEIN MCPB"/>
    <property type="match status" value="1"/>
</dbReference>
<sequence>MKQISAIDAYMAQVYKWIMIILIVSVSAGGGDFLVMKLLGYYKHISWPSLIIYGMTIVAYIIVGTRLMKTALKDGLIQPKMMLYGKVYITVLLFVQFNFIMYLIPSREFWAFAFYFALVQAFFLDTKLCRIVIGGLTLSVVIGCFVKPDTMLPVRDGIFVPDLLIRFFIMVLSFMGVYLFTVFAGKYLADAKRDELEKNNNITNQILSKASSVSERLAQTSSMVLENVESESAATEELSSISEELLEMSRNIIEHNNESTNNLHLLKECSENVSDKVKKSTKISDELVNISRDNEQDLNNLLTVSDEVVSSNKDTMEAIERLLNGTRKIGSTVNIIDEIATSTNLLALNASIEAARAGEAGRGFAVVANEIGNLARNTQASLKEINDVVKLLESEASVVTDSIELNSDKLSYQYETLEKTVDKVKNMMKLLSSSLSAIKEVDALNEEQVNLIATTFTYNENISRQIEVENEQFTNIVGVVQNNTQEIAELNGQVDGLNQIVKELEELLRR</sequence>
<dbReference type="InterPro" id="IPR004089">
    <property type="entry name" value="MCPsignal_dom"/>
</dbReference>
<feature type="domain" description="Methyl-accepting transducer" evidence="5">
    <location>
        <begin position="227"/>
        <end position="463"/>
    </location>
</feature>
<dbReference type="SUPFAM" id="SSF58104">
    <property type="entry name" value="Methyl-accepting chemotaxis protein (MCP) signaling domain"/>
    <property type="match status" value="1"/>
</dbReference>
<evidence type="ECO:0000313" key="6">
    <source>
        <dbReference type="EMBL" id="SET22772.1"/>
    </source>
</evidence>
<evidence type="ECO:0000256" key="3">
    <source>
        <dbReference type="SAM" id="Coils"/>
    </source>
</evidence>
<dbReference type="SMART" id="SM00283">
    <property type="entry name" value="MA"/>
    <property type="match status" value="1"/>
</dbReference>
<proteinExistence type="predicted"/>
<dbReference type="AlphaFoldDB" id="A0A1I0CSY0"/>
<keyword evidence="4" id="KW-0472">Membrane</keyword>
<keyword evidence="4" id="KW-0812">Transmembrane</keyword>
<feature type="transmembrane region" description="Helical" evidence="4">
    <location>
        <begin position="45"/>
        <end position="63"/>
    </location>
</feature>
<dbReference type="Pfam" id="PF00015">
    <property type="entry name" value="MCPsignal"/>
    <property type="match status" value="1"/>
</dbReference>
<dbReference type="STRING" id="29364.SAMN04487772_11146"/>
<feature type="coiled-coil region" evidence="3">
    <location>
        <begin position="480"/>
        <end position="507"/>
    </location>
</feature>
<dbReference type="PROSITE" id="PS50111">
    <property type="entry name" value="CHEMOTAXIS_TRANSDUC_2"/>
    <property type="match status" value="1"/>
</dbReference>
<evidence type="ECO:0000256" key="1">
    <source>
        <dbReference type="ARBA" id="ARBA00023224"/>
    </source>
</evidence>
<feature type="transmembrane region" description="Helical" evidence="4">
    <location>
        <begin position="131"/>
        <end position="148"/>
    </location>
</feature>
<evidence type="ECO:0000313" key="7">
    <source>
        <dbReference type="Proteomes" id="UP000199800"/>
    </source>
</evidence>
<dbReference type="Gene3D" id="1.10.287.950">
    <property type="entry name" value="Methyl-accepting chemotaxis protein"/>
    <property type="match status" value="1"/>
</dbReference>
<evidence type="ECO:0000259" key="5">
    <source>
        <dbReference type="PROSITE" id="PS50111"/>
    </source>
</evidence>
<keyword evidence="7" id="KW-1185">Reference proteome</keyword>
<dbReference type="GO" id="GO:0016020">
    <property type="term" value="C:membrane"/>
    <property type="evidence" value="ECO:0007669"/>
    <property type="project" value="InterPro"/>
</dbReference>
<feature type="transmembrane region" description="Helical" evidence="4">
    <location>
        <begin position="20"/>
        <end position="39"/>
    </location>
</feature>
<gene>
    <name evidence="6" type="ORF">SAMN04487772_11146</name>
</gene>
<feature type="transmembrane region" description="Helical" evidence="4">
    <location>
        <begin position="83"/>
        <end position="103"/>
    </location>
</feature>
<accession>A0A1I0CSY0</accession>
<name>A0A1I0CSY0_9FIRM</name>
<keyword evidence="1 2" id="KW-0807">Transducer</keyword>
<dbReference type="RefSeq" id="WP_177180711.1">
    <property type="nucleotide sequence ID" value="NZ_FOHN01000011.1"/>
</dbReference>
<dbReference type="EMBL" id="FOHN01000011">
    <property type="protein sequence ID" value="SET22772.1"/>
    <property type="molecule type" value="Genomic_DNA"/>
</dbReference>
<dbReference type="GO" id="GO:0007165">
    <property type="term" value="P:signal transduction"/>
    <property type="evidence" value="ECO:0007669"/>
    <property type="project" value="UniProtKB-KW"/>
</dbReference>
<reference evidence="6 7" key="1">
    <citation type="submission" date="2016-10" db="EMBL/GenBank/DDBJ databases">
        <authorList>
            <person name="de Groot N.N."/>
        </authorList>
    </citation>
    <scope>NUCLEOTIDE SEQUENCE [LARGE SCALE GENOMIC DNA]</scope>
    <source>
        <strain evidence="6 7">DSM 1801</strain>
    </source>
</reference>
<protein>
    <submittedName>
        <fullName evidence="6">Methyl-accepting chemotaxis protein (MCP) signalling domain-containing protein</fullName>
    </submittedName>
</protein>
<keyword evidence="3" id="KW-0175">Coiled coil</keyword>
<organism evidence="6 7">
    <name type="scientific">[Clostridium] polysaccharolyticum</name>
    <dbReference type="NCBI Taxonomy" id="29364"/>
    <lineage>
        <taxon>Bacteria</taxon>
        <taxon>Bacillati</taxon>
        <taxon>Bacillota</taxon>
        <taxon>Clostridia</taxon>
        <taxon>Lachnospirales</taxon>
        <taxon>Lachnospiraceae</taxon>
    </lineage>
</organism>
<evidence type="ECO:0000256" key="2">
    <source>
        <dbReference type="PROSITE-ProRule" id="PRU00284"/>
    </source>
</evidence>